<evidence type="ECO:0000313" key="2">
    <source>
        <dbReference type="EMBL" id="KAA6337686.1"/>
    </source>
</evidence>
<feature type="domain" description="MobA/VirD2-like nuclease" evidence="1">
    <location>
        <begin position="17"/>
        <end position="146"/>
    </location>
</feature>
<name>A0A5J4RUI9_9ZZZZ</name>
<gene>
    <name evidence="2" type="ORF">EZS27_014258</name>
</gene>
<comment type="caution">
    <text evidence="2">The sequence shown here is derived from an EMBL/GenBank/DDBJ whole genome shotgun (WGS) entry which is preliminary data.</text>
</comment>
<evidence type="ECO:0000259" key="1">
    <source>
        <dbReference type="Pfam" id="PF03432"/>
    </source>
</evidence>
<organism evidence="2">
    <name type="scientific">termite gut metagenome</name>
    <dbReference type="NCBI Taxonomy" id="433724"/>
    <lineage>
        <taxon>unclassified sequences</taxon>
        <taxon>metagenomes</taxon>
        <taxon>organismal metagenomes</taxon>
    </lineage>
</organism>
<dbReference type="EMBL" id="SNRY01000678">
    <property type="protein sequence ID" value="KAA6337686.1"/>
    <property type="molecule type" value="Genomic_DNA"/>
</dbReference>
<protein>
    <recommendedName>
        <fullName evidence="1">MobA/VirD2-like nuclease domain-containing protein</fullName>
    </recommendedName>
</protein>
<dbReference type="InterPro" id="IPR005094">
    <property type="entry name" value="Endonuclease_MobA/VirD2"/>
</dbReference>
<reference evidence="2" key="1">
    <citation type="submission" date="2019-03" db="EMBL/GenBank/DDBJ databases">
        <title>Single cell metagenomics reveals metabolic interactions within the superorganism composed of flagellate Streblomastix strix and complex community of Bacteroidetes bacteria on its surface.</title>
        <authorList>
            <person name="Treitli S.C."/>
            <person name="Kolisko M."/>
            <person name="Husnik F."/>
            <person name="Keeling P."/>
            <person name="Hampl V."/>
        </authorList>
    </citation>
    <scope>NUCLEOTIDE SEQUENCE</scope>
    <source>
        <strain evidence="2">STM</strain>
    </source>
</reference>
<proteinExistence type="predicted"/>
<sequence>MMAKIVKGKAFKGVVNYILDKQKDTQIVDFEGLRMKSKASITQSFITQASLNSRVSKPVCHISLDFSAQDKDKLSNQLMGQIARDYMKQMGIVNTQYIIARHFDKEHPHIHLVYNRVDNNGKTITDSNDRFRSEKNCKELTEKYGLYFPTGKENVKEHRLKEPDKTKYEIYNSLKELVPKCKNWQQLTAELQKEGIKTEFKTKGHSDEVQGVRFEKNGYLFNGSKVDKMFSYSKISYQLEQSVRSQSTSHSQTQSQSLSNSVGSVKESVGSALGGLFEIQPGSGYDENQAEYLRQQQLKKKPKRKYGRQM</sequence>
<dbReference type="AlphaFoldDB" id="A0A5J4RUI9"/>
<dbReference type="Pfam" id="PF03432">
    <property type="entry name" value="Relaxase"/>
    <property type="match status" value="1"/>
</dbReference>
<accession>A0A5J4RUI9</accession>